<dbReference type="InParanoid" id="A0A507AQU2"/>
<reference evidence="3 4" key="1">
    <citation type="submission" date="2019-06" db="EMBL/GenBank/DDBJ databases">
        <title>Draft genome sequence of the filamentous fungus Phialemoniopsis curvata isolated from diesel fuel.</title>
        <authorList>
            <person name="Varaljay V.A."/>
            <person name="Lyon W.J."/>
            <person name="Crouch A.L."/>
            <person name="Drake C.E."/>
            <person name="Hollomon J.M."/>
            <person name="Nadeau L.J."/>
            <person name="Nunn H.S."/>
            <person name="Stevenson B.S."/>
            <person name="Bojanowski C.L."/>
            <person name="Crookes-Goodson W.J."/>
        </authorList>
    </citation>
    <scope>NUCLEOTIDE SEQUENCE [LARGE SCALE GENOMIC DNA]</scope>
    <source>
        <strain evidence="3 4">D216</strain>
    </source>
</reference>
<dbReference type="RefSeq" id="XP_030991874.1">
    <property type="nucleotide sequence ID" value="XM_031135430.1"/>
</dbReference>
<dbReference type="AlphaFoldDB" id="A0A507AQU2"/>
<dbReference type="PANTHER" id="PTHR43317:SF1">
    <property type="entry name" value="THERMOSPERMINE SYNTHASE ACAULIS5"/>
    <property type="match status" value="1"/>
</dbReference>
<dbReference type="NCBIfam" id="NF037959">
    <property type="entry name" value="MFS_SpdSyn"/>
    <property type="match status" value="1"/>
</dbReference>
<feature type="transmembrane region" description="Helical" evidence="2">
    <location>
        <begin position="111"/>
        <end position="129"/>
    </location>
</feature>
<dbReference type="PANTHER" id="PTHR43317">
    <property type="entry name" value="THERMOSPERMINE SYNTHASE ACAULIS5"/>
    <property type="match status" value="1"/>
</dbReference>
<dbReference type="Pfam" id="PF01564">
    <property type="entry name" value="Spermine_synth"/>
    <property type="match status" value="1"/>
</dbReference>
<accession>A0A507AQU2</accession>
<dbReference type="OrthoDB" id="2016285at2759"/>
<evidence type="ECO:0000313" key="4">
    <source>
        <dbReference type="Proteomes" id="UP000319257"/>
    </source>
</evidence>
<feature type="transmembrane region" description="Helical" evidence="2">
    <location>
        <begin position="212"/>
        <end position="235"/>
    </location>
</feature>
<dbReference type="CDD" id="cd02440">
    <property type="entry name" value="AdoMet_MTases"/>
    <property type="match status" value="1"/>
</dbReference>
<dbReference type="SUPFAM" id="SSF53335">
    <property type="entry name" value="S-adenosyl-L-methionine-dependent methyltransferases"/>
    <property type="match status" value="1"/>
</dbReference>
<dbReference type="GO" id="GO:0006596">
    <property type="term" value="P:polyamine biosynthetic process"/>
    <property type="evidence" value="ECO:0007669"/>
    <property type="project" value="UniProtKB-KW"/>
</dbReference>
<proteinExistence type="predicted"/>
<dbReference type="Gene3D" id="3.40.50.150">
    <property type="entry name" value="Vaccinia Virus protein VP39"/>
    <property type="match status" value="1"/>
</dbReference>
<keyword evidence="4" id="KW-1185">Reference proteome</keyword>
<name>A0A507AQU2_9PEZI</name>
<keyword evidence="2" id="KW-1133">Transmembrane helix</keyword>
<gene>
    <name evidence="3" type="ORF">E0L32_001360</name>
</gene>
<evidence type="ECO:0000313" key="3">
    <source>
        <dbReference type="EMBL" id="TPX10163.1"/>
    </source>
</evidence>
<dbReference type="Proteomes" id="UP000319257">
    <property type="component" value="Unassembled WGS sequence"/>
</dbReference>
<dbReference type="InterPro" id="IPR029063">
    <property type="entry name" value="SAM-dependent_MTases_sf"/>
</dbReference>
<sequence length="580" mass="64625">MPPKKKLHPAIDPNSSFTPENFEKELKALASKAKDETWFKAFKEQTSPFVKPLVLLTLIAAYANVSQLALSPVYGSIPSSIWHSKVVMTACFAGWSSNLIMNRYLPLKPLYLLPVIALYIPMVQFYLFKLSDVLSASWGPLVTEVLTLFPLIVISVACTATSLEGADFSRLPKWLGDAMPGLGSWGFYLLAEKYSGQYVASSMGKNIFQTRMGLEVILGACYALLAPSKLLLYAIPALLHTAVFNTHVASPMALQALNNGIASEGWTVLDRRESLTGYISVLENHAQAFRVMRCDHSLLGGEWINFKDGDVAEPVYGVFVMLEAVRLVEVPQRVKDSDAKALVIGLGIGTTPAALVAHGIDTTVVEIDPVVYDFASRYFRLPANHTPVIEDAISYTDRLVNQTDGRRFDYVVHDVFTGGAEPVPLFTLEFFENLSALLKPNGVVAINYAGDFTLPPPAMVIRTIRQVFPSCRVFRENARDEDAVEKEGRDFTNMVIFCTKQQSKLTFRNPVEGDMLKTHSRKAYLMPKHEVLDEDFIGVENASIIRRNDTQELVKHHEKSALGHWSVMRFVLPAKIWESW</sequence>
<comment type="caution">
    <text evidence="3">The sequence shown here is derived from an EMBL/GenBank/DDBJ whole genome shotgun (WGS) entry which is preliminary data.</text>
</comment>
<organism evidence="3 4">
    <name type="scientific">Thyridium curvatum</name>
    <dbReference type="NCBI Taxonomy" id="1093900"/>
    <lineage>
        <taxon>Eukaryota</taxon>
        <taxon>Fungi</taxon>
        <taxon>Dikarya</taxon>
        <taxon>Ascomycota</taxon>
        <taxon>Pezizomycotina</taxon>
        <taxon>Sordariomycetes</taxon>
        <taxon>Sordariomycetidae</taxon>
        <taxon>Thyridiales</taxon>
        <taxon>Thyridiaceae</taxon>
        <taxon>Thyridium</taxon>
    </lineage>
</organism>
<dbReference type="FunFam" id="3.40.50.150:FF:000288">
    <property type="entry name" value="Spermine/spermidine synthase, putative"/>
    <property type="match status" value="1"/>
</dbReference>
<feature type="transmembrane region" description="Helical" evidence="2">
    <location>
        <begin position="141"/>
        <end position="162"/>
    </location>
</feature>
<keyword evidence="2" id="KW-0812">Transmembrane</keyword>
<dbReference type="GeneID" id="41968807"/>
<protein>
    <recommendedName>
        <fullName evidence="5">Spermine/spermidine synthase</fullName>
    </recommendedName>
</protein>
<evidence type="ECO:0000256" key="2">
    <source>
        <dbReference type="SAM" id="Phobius"/>
    </source>
</evidence>
<keyword evidence="2" id="KW-0472">Membrane</keyword>
<evidence type="ECO:0000256" key="1">
    <source>
        <dbReference type="ARBA" id="ARBA00023115"/>
    </source>
</evidence>
<keyword evidence="1" id="KW-0620">Polyamine biosynthesis</keyword>
<dbReference type="EMBL" id="SKBQ01000005">
    <property type="protein sequence ID" value="TPX10163.1"/>
    <property type="molecule type" value="Genomic_DNA"/>
</dbReference>
<evidence type="ECO:0008006" key="5">
    <source>
        <dbReference type="Google" id="ProtNLM"/>
    </source>
</evidence>